<comment type="catalytic activity">
    <reaction evidence="1">
        <text>S-ubiquitinyl-[E2 ubiquitin-conjugating enzyme]-L-cysteine + [acceptor protein]-L-lysine = [E2 ubiquitin-conjugating enzyme]-L-cysteine + N(6)-ubiquitinyl-[acceptor protein]-L-lysine.</text>
        <dbReference type="EC" id="2.3.2.27"/>
    </reaction>
</comment>
<sequence length="121" mass="13548">MVEPSFIHRLHRLLLNKEPNPPVDAYRDRPYGGQYINEANFDKNMVIILAALLCALICALGLNLIVRCTIQCSRRFNHRAAGPPADQMTATGLKKSVILRIPYAHYAESSSGLTRAIDRTE</sequence>
<evidence type="ECO:0000256" key="6">
    <source>
        <dbReference type="ARBA" id="ARBA00022723"/>
    </source>
</evidence>
<evidence type="ECO:0000256" key="10">
    <source>
        <dbReference type="ARBA" id="ARBA00023136"/>
    </source>
</evidence>
<dbReference type="GO" id="GO:0016020">
    <property type="term" value="C:membrane"/>
    <property type="evidence" value="ECO:0007669"/>
    <property type="project" value="UniProtKB-SubCell"/>
</dbReference>
<evidence type="ECO:0000256" key="3">
    <source>
        <dbReference type="ARBA" id="ARBA00012483"/>
    </source>
</evidence>
<reference evidence="13 14" key="1">
    <citation type="journal article" date="2023" name="Hortic Res">
        <title>Pangenome of water caltrop reveals structural variations and asymmetric subgenome divergence after allopolyploidization.</title>
        <authorList>
            <person name="Zhang X."/>
            <person name="Chen Y."/>
            <person name="Wang L."/>
            <person name="Yuan Y."/>
            <person name="Fang M."/>
            <person name="Shi L."/>
            <person name="Lu R."/>
            <person name="Comes H.P."/>
            <person name="Ma Y."/>
            <person name="Chen Y."/>
            <person name="Huang G."/>
            <person name="Zhou Y."/>
            <person name="Zheng Z."/>
            <person name="Qiu Y."/>
        </authorList>
    </citation>
    <scope>NUCLEOTIDE SEQUENCE [LARGE SCALE GENOMIC DNA]</scope>
    <source>
        <tissue evidence="13">Roots</tissue>
    </source>
</reference>
<dbReference type="PANTHER" id="PTHR46905:SF21">
    <property type="entry name" value="RING-TYPE E3 UBIQUITIN TRANSFERASE"/>
    <property type="match status" value="1"/>
</dbReference>
<feature type="transmembrane region" description="Helical" evidence="12">
    <location>
        <begin position="45"/>
        <end position="66"/>
    </location>
</feature>
<dbReference type="GO" id="GO:0046872">
    <property type="term" value="F:metal ion binding"/>
    <property type="evidence" value="ECO:0007669"/>
    <property type="project" value="UniProtKB-KW"/>
</dbReference>
<evidence type="ECO:0000256" key="1">
    <source>
        <dbReference type="ARBA" id="ARBA00000900"/>
    </source>
</evidence>
<keyword evidence="8" id="KW-0862">Zinc</keyword>
<dbReference type="PANTHER" id="PTHR46905">
    <property type="entry name" value="RING-H2 FINGER PROTEIN ATL78"/>
    <property type="match status" value="1"/>
</dbReference>
<dbReference type="EMBL" id="JAXIOK010000014">
    <property type="protein sequence ID" value="KAK4756015.1"/>
    <property type="molecule type" value="Genomic_DNA"/>
</dbReference>
<keyword evidence="7" id="KW-0833">Ubl conjugation pathway</keyword>
<dbReference type="AlphaFoldDB" id="A0AAN7JVL0"/>
<evidence type="ECO:0000256" key="11">
    <source>
        <dbReference type="ARBA" id="ARBA00024209"/>
    </source>
</evidence>
<evidence type="ECO:0000256" key="5">
    <source>
        <dbReference type="ARBA" id="ARBA00022692"/>
    </source>
</evidence>
<keyword evidence="5 12" id="KW-0812">Transmembrane</keyword>
<comment type="subcellular location">
    <subcellularLocation>
        <location evidence="2">Membrane</location>
        <topology evidence="2">Single-pass membrane protein</topology>
    </subcellularLocation>
</comment>
<organism evidence="13 14">
    <name type="scientific">Trapa incisa</name>
    <dbReference type="NCBI Taxonomy" id="236973"/>
    <lineage>
        <taxon>Eukaryota</taxon>
        <taxon>Viridiplantae</taxon>
        <taxon>Streptophyta</taxon>
        <taxon>Embryophyta</taxon>
        <taxon>Tracheophyta</taxon>
        <taxon>Spermatophyta</taxon>
        <taxon>Magnoliopsida</taxon>
        <taxon>eudicotyledons</taxon>
        <taxon>Gunneridae</taxon>
        <taxon>Pentapetalae</taxon>
        <taxon>rosids</taxon>
        <taxon>malvids</taxon>
        <taxon>Myrtales</taxon>
        <taxon>Lythraceae</taxon>
        <taxon>Trapa</taxon>
    </lineage>
</organism>
<name>A0AAN7JVL0_9MYRT</name>
<evidence type="ECO:0000256" key="4">
    <source>
        <dbReference type="ARBA" id="ARBA00022679"/>
    </source>
</evidence>
<accession>A0AAN7JVL0</accession>
<evidence type="ECO:0000313" key="13">
    <source>
        <dbReference type="EMBL" id="KAK4756015.1"/>
    </source>
</evidence>
<dbReference type="GO" id="GO:0016567">
    <property type="term" value="P:protein ubiquitination"/>
    <property type="evidence" value="ECO:0007669"/>
    <property type="project" value="InterPro"/>
</dbReference>
<evidence type="ECO:0000256" key="8">
    <source>
        <dbReference type="ARBA" id="ARBA00022833"/>
    </source>
</evidence>
<keyword evidence="4" id="KW-0808">Transferase</keyword>
<comment type="caution">
    <text evidence="13">The sequence shown here is derived from an EMBL/GenBank/DDBJ whole genome shotgun (WGS) entry which is preliminary data.</text>
</comment>
<evidence type="ECO:0000256" key="7">
    <source>
        <dbReference type="ARBA" id="ARBA00022786"/>
    </source>
</evidence>
<protein>
    <recommendedName>
        <fullName evidence="3">RING-type E3 ubiquitin transferase</fullName>
        <ecNumber evidence="3">2.3.2.27</ecNumber>
    </recommendedName>
</protein>
<dbReference type="Proteomes" id="UP001345219">
    <property type="component" value="Chromosome 8"/>
</dbReference>
<evidence type="ECO:0000256" key="12">
    <source>
        <dbReference type="SAM" id="Phobius"/>
    </source>
</evidence>
<keyword evidence="10 12" id="KW-0472">Membrane</keyword>
<evidence type="ECO:0000313" key="14">
    <source>
        <dbReference type="Proteomes" id="UP001345219"/>
    </source>
</evidence>
<dbReference type="InterPro" id="IPR044602">
    <property type="entry name" value="ATL10/ATL72-79-like"/>
</dbReference>
<evidence type="ECO:0000256" key="2">
    <source>
        <dbReference type="ARBA" id="ARBA00004167"/>
    </source>
</evidence>
<keyword evidence="9 12" id="KW-1133">Transmembrane helix</keyword>
<evidence type="ECO:0000256" key="9">
    <source>
        <dbReference type="ARBA" id="ARBA00022989"/>
    </source>
</evidence>
<dbReference type="EC" id="2.3.2.27" evidence="3"/>
<gene>
    <name evidence="13" type="ORF">SAY87_009772</name>
</gene>
<keyword evidence="6" id="KW-0479">Metal-binding</keyword>
<dbReference type="GO" id="GO:0061630">
    <property type="term" value="F:ubiquitin protein ligase activity"/>
    <property type="evidence" value="ECO:0007669"/>
    <property type="project" value="UniProtKB-EC"/>
</dbReference>
<proteinExistence type="inferred from homology"/>
<keyword evidence="14" id="KW-1185">Reference proteome</keyword>
<comment type="similarity">
    <text evidence="11">Belongs to the RING-type zinc finger family. ATL subfamily.</text>
</comment>